<gene>
    <name evidence="2" type="ORF">SSLFYP27_00003</name>
</gene>
<organism evidence="2">
    <name type="scientific">Staphylococcus simulans</name>
    <dbReference type="NCBI Taxonomy" id="1286"/>
    <lineage>
        <taxon>Bacteria</taxon>
        <taxon>Bacillati</taxon>
        <taxon>Bacillota</taxon>
        <taxon>Bacilli</taxon>
        <taxon>Bacillales</taxon>
        <taxon>Staphylococcaceae</taxon>
        <taxon>Staphylococcus</taxon>
    </lineage>
</organism>
<keyword evidence="1" id="KW-0472">Membrane</keyword>
<keyword evidence="1" id="KW-0812">Transmembrane</keyword>
<evidence type="ECO:0000313" key="2">
    <source>
        <dbReference type="EMBL" id="VYT61982.1"/>
    </source>
</evidence>
<dbReference type="AlphaFoldDB" id="A0A6N2Y7X5"/>
<sequence length="33" mass="4061">MKFREALENFLTNEYVYVVLLVLAIYQIFMLFE</sequence>
<reference evidence="2" key="1">
    <citation type="submission" date="2019-11" db="EMBL/GenBank/DDBJ databases">
        <authorList>
            <person name="Feng L."/>
        </authorList>
    </citation>
    <scope>NUCLEOTIDE SEQUENCE</scope>
    <source>
        <strain evidence="2">SsimulansLFYP27</strain>
    </source>
</reference>
<proteinExistence type="predicted"/>
<name>A0A6N2Y7X5_STASI</name>
<evidence type="ECO:0000256" key="1">
    <source>
        <dbReference type="SAM" id="Phobius"/>
    </source>
</evidence>
<feature type="transmembrane region" description="Helical" evidence="1">
    <location>
        <begin position="15"/>
        <end position="32"/>
    </location>
</feature>
<dbReference type="EMBL" id="CACRUO010000001">
    <property type="protein sequence ID" value="VYT61982.1"/>
    <property type="molecule type" value="Genomic_DNA"/>
</dbReference>
<keyword evidence="1" id="KW-1133">Transmembrane helix</keyword>
<accession>A0A6N2Y7X5</accession>
<protein>
    <submittedName>
        <fullName evidence="2">Uncharacterized protein</fullName>
    </submittedName>
</protein>